<dbReference type="AlphaFoldDB" id="F4B5Y1"/>
<gene>
    <name evidence="1" type="ordered locus">Ahos_1598</name>
</gene>
<dbReference type="Proteomes" id="UP000008458">
    <property type="component" value="Chromosome"/>
</dbReference>
<dbReference type="GeneID" id="10601099"/>
<keyword evidence="2" id="KW-1185">Reference proteome</keyword>
<dbReference type="RefSeq" id="WP_013776394.1">
    <property type="nucleotide sequence ID" value="NC_015518.1"/>
</dbReference>
<dbReference type="KEGG" id="aho:Ahos_1598"/>
<reference evidence="1 2" key="1">
    <citation type="journal article" date="2011" name="Extremophiles">
        <title>Genomic analysis of Acidianus hospitalis W1 a host for studying crenarchaeal virus and plasmid life cycles.</title>
        <authorList>
            <person name="You X.Y."/>
            <person name="Liu C."/>
            <person name="Wang S.Y."/>
            <person name="Jiang C.Y."/>
            <person name="Shah S.A."/>
            <person name="Prangishvili D."/>
            <person name="She Q."/>
            <person name="Liu S.J."/>
            <person name="Garrett R.A."/>
        </authorList>
    </citation>
    <scope>NUCLEOTIDE SEQUENCE [LARGE SCALE GENOMIC DNA]</scope>
    <source>
        <strain evidence="1 2">W1</strain>
    </source>
</reference>
<dbReference type="EMBL" id="CP002535">
    <property type="protein sequence ID" value="AEE94479.1"/>
    <property type="molecule type" value="Genomic_DNA"/>
</dbReference>
<protein>
    <submittedName>
        <fullName evidence="1">Uncharacterized protein</fullName>
    </submittedName>
</protein>
<name>F4B5Y1_ACIHW</name>
<dbReference type="HOGENOM" id="CLU_1709010_0_0_2"/>
<proteinExistence type="predicted"/>
<evidence type="ECO:0000313" key="1">
    <source>
        <dbReference type="EMBL" id="AEE94479.1"/>
    </source>
</evidence>
<sequence>MLGKFDSKIVGLGESDEVYDLPFYWRIKYVKGKLSEIRFPHSLFDGILFFIDSRTRSFNHVSIELARISKPKTKLYLILLDKMALEEKEAYVKLLSDKFELIGDEKNILVLYNKKQKNKRFVNTIYVYHPNLAKDGITEYAKHLIYRLKKKRI</sequence>
<organism evidence="1 2">
    <name type="scientific">Acidianus hospitalis (strain W1)</name>
    <dbReference type="NCBI Taxonomy" id="933801"/>
    <lineage>
        <taxon>Archaea</taxon>
        <taxon>Thermoproteota</taxon>
        <taxon>Thermoprotei</taxon>
        <taxon>Sulfolobales</taxon>
        <taxon>Sulfolobaceae</taxon>
        <taxon>Acidianus</taxon>
    </lineage>
</organism>
<accession>F4B5Y1</accession>
<evidence type="ECO:0000313" key="2">
    <source>
        <dbReference type="Proteomes" id="UP000008458"/>
    </source>
</evidence>
<reference key="2">
    <citation type="journal article" date="2011" name="Extremophiles">
        <title>Genomic analyses of Acidianus hospitalis W1 a host for studying crenarchaeal virus and plasmid life cycles.</title>
        <authorList>
            <person name="You X.Y."/>
            <person name="Liu C."/>
            <person name="Wang S.Y."/>
            <person name="Jiang C.Y."/>
            <person name="Shah S.A."/>
            <person name="Prangishvili D."/>
            <person name="Liu S.J."/>
            <person name="Garrett R.A."/>
        </authorList>
    </citation>
    <scope>NUCLEOTIDE SEQUENCE</scope>
    <source>
        <strain>W1</strain>
    </source>
</reference>